<feature type="domain" description="F-box" evidence="2">
    <location>
        <begin position="205"/>
        <end position="255"/>
    </location>
</feature>
<feature type="region of interest" description="Disordered" evidence="1">
    <location>
        <begin position="655"/>
        <end position="674"/>
    </location>
</feature>
<dbReference type="AlphaFoldDB" id="A0A5N6JCL3"/>
<evidence type="ECO:0000259" key="2">
    <source>
        <dbReference type="PROSITE" id="PS50181"/>
    </source>
</evidence>
<dbReference type="InterPro" id="IPR001810">
    <property type="entry name" value="F-box_dom"/>
</dbReference>
<proteinExistence type="predicted"/>
<dbReference type="PROSITE" id="PS50181">
    <property type="entry name" value="FBOX"/>
    <property type="match status" value="1"/>
</dbReference>
<accession>A0A5N6JCL3</accession>
<protein>
    <recommendedName>
        <fullName evidence="2">F-box domain-containing protein</fullName>
    </recommendedName>
</protein>
<dbReference type="SUPFAM" id="SSF81383">
    <property type="entry name" value="F-box domain"/>
    <property type="match status" value="1"/>
</dbReference>
<organism evidence="3 4">
    <name type="scientific">Aspergillus minisclerotigenes</name>
    <dbReference type="NCBI Taxonomy" id="656917"/>
    <lineage>
        <taxon>Eukaryota</taxon>
        <taxon>Fungi</taxon>
        <taxon>Dikarya</taxon>
        <taxon>Ascomycota</taxon>
        <taxon>Pezizomycotina</taxon>
        <taxon>Eurotiomycetes</taxon>
        <taxon>Eurotiomycetidae</taxon>
        <taxon>Eurotiales</taxon>
        <taxon>Aspergillaceae</taxon>
        <taxon>Aspergillus</taxon>
        <taxon>Aspergillus subgen. Circumdati</taxon>
    </lineage>
</organism>
<sequence length="1093" mass="122349">MLYFCVICGVPIRRTSLAPGVLSDDDLKWYQQLRVVQRREGSDLVTLSGVGYVNSNDRVIAPLDPGSSYRDASATFEEYILYYEGSQLPWSFFFHATCWDILLQRVPEGPSDLSKFSSIFHNVLYCTTWSRYRYIRPGHNFGGSIQFQKPVGDPIRKIINEGHGYLLAEPVQPRNVAQILHTCGGHKLSPAPTCAPSLRPFQGSWDTFSRLPTEVLHMIIELLPSRDIGRLRLASTSIASVTRPTSLPQRFWRSRFRPDFEMGSAMPIEASIDEDWRKTYFAIQHALSSPLDSACLKNRQRIWNIVTINASLFTEHMKGPGLSGDLYNGDNDSGPKLQNGLSDLGRGQIITTQFSTNGHEYLRVGSRKLFDRSIALPVNEGEVRIIWLSMISFNSQKFIAGVRFQALDSPTQGCRNYSLGYISRGSEVKVDIPLSHRIAGFELATRVNGVVGMRVVLQKGSDKSWTSWIGDFGDGDPNIAFGMLSLTKGLQRALIVAGFDAFKMLDLAILREAPARLEDVPLQPLWTPVCPRGPLTPALQYSSRGSFNAMLVMDFGGNHGQNLAHLTRIVAHIQEYSAPIVGLTFYFDNQKNMHFGHQGLMEVSSFIDGPAGERVVSITYERASTSRGIVTLQIHTNYGNTAVFMPNELRKWPSTKLSVPAPPNTPSDLSLQRPSTEYSTETLRAPEDQQITGFAANLEISNHSFQSFHLQHEKLDSSLSFPKGVGRILESTPSLTKPAPPLGFDLIHERSNRCMAYTFADLHGVQRILFSKGDDGRPRGFNEISGLWIEYYGSRRPAIIGQWISEGSSLTLERRERITGVTLLVTKDTMTYRDRYHLGRVVQVSIFTSTRTEMYPNDSSLSMDEHDILRFQESRLEELSSLAWIFNDVWDYPRVIYSPKASGSQLLTWDPFKISVYRPWIAPQKALFKETNQDDILSSATGFYGLKYPYVIVGLRLLYESGVSIDIGDVTGPQAPRSIELDRSESIIGIELFKDMLGLISINFHTVHRVTGHKAIRGLIDISPTEVTRPGMGGSVHRYHIDISSGLLRHNSLSSETTDKSEENMPSGEVVGLWGILMPDHGLCIGLLFLQTE</sequence>
<reference evidence="3 4" key="1">
    <citation type="submission" date="2019-04" db="EMBL/GenBank/DDBJ databases">
        <title>Fungal friends and foes A comparative genomics study of 23 Aspergillus species from section Flavi.</title>
        <authorList>
            <consortium name="DOE Joint Genome Institute"/>
            <person name="Kjaerbolling I."/>
            <person name="Vesth T.C."/>
            <person name="Frisvad J.C."/>
            <person name="Nybo J.L."/>
            <person name="Theobald S."/>
            <person name="Kildgaard S."/>
            <person name="Petersen T.I."/>
            <person name="Kuo A."/>
            <person name="Sato A."/>
            <person name="Lyhne E.K."/>
            <person name="Kogle M.E."/>
            <person name="Wiebenga A."/>
            <person name="Kun R.S."/>
            <person name="Lubbers R.J."/>
            <person name="Makela M.R."/>
            <person name="Barry K."/>
            <person name="Chovatia M."/>
            <person name="Clum A."/>
            <person name="Daum C."/>
            <person name="Haridas S."/>
            <person name="He G."/>
            <person name="LaButti K."/>
            <person name="Lipzen A."/>
            <person name="Mondo S."/>
            <person name="Pangilinan J."/>
            <person name="Riley R."/>
            <person name="Salamov A."/>
            <person name="Simmons B.A."/>
            <person name="Magnuson J.K."/>
            <person name="Henrissat B."/>
            <person name="Mortensen U.H."/>
            <person name="Larsen T.O."/>
            <person name="De vries R.P."/>
            <person name="Grigoriev I.V."/>
            <person name="Machida M."/>
            <person name="Baker S.E."/>
            <person name="Andersen M.R."/>
        </authorList>
    </citation>
    <scope>NUCLEOTIDE SEQUENCE [LARGE SCALE GENOMIC DNA]</scope>
    <source>
        <strain evidence="3 4">CBS 117635</strain>
    </source>
</reference>
<dbReference type="Pfam" id="PF24539">
    <property type="entry name" value="DUF7600"/>
    <property type="match status" value="1"/>
</dbReference>
<dbReference type="InterPro" id="IPR036047">
    <property type="entry name" value="F-box-like_dom_sf"/>
</dbReference>
<evidence type="ECO:0000313" key="3">
    <source>
        <dbReference type="EMBL" id="KAB8276398.1"/>
    </source>
</evidence>
<evidence type="ECO:0000256" key="1">
    <source>
        <dbReference type="SAM" id="MobiDB-lite"/>
    </source>
</evidence>
<dbReference type="Pfam" id="PF00646">
    <property type="entry name" value="F-box"/>
    <property type="match status" value="1"/>
</dbReference>
<evidence type="ECO:0000313" key="4">
    <source>
        <dbReference type="Proteomes" id="UP000326289"/>
    </source>
</evidence>
<keyword evidence="4" id="KW-1185">Reference proteome</keyword>
<dbReference type="Proteomes" id="UP000326289">
    <property type="component" value="Unassembled WGS sequence"/>
</dbReference>
<dbReference type="InterPro" id="IPR056021">
    <property type="entry name" value="DUF7600"/>
</dbReference>
<dbReference type="EMBL" id="ML732777">
    <property type="protein sequence ID" value="KAB8276398.1"/>
    <property type="molecule type" value="Genomic_DNA"/>
</dbReference>
<gene>
    <name evidence="3" type="ORF">BDV30DRAFT_235849</name>
</gene>
<name>A0A5N6JCL3_9EURO</name>